<sequence>MSVRVVRLKNGEDVICDLFEVTMKDDPEKAVALRMDYPYNISILEPDDSDDIMMGFEEEGDEVSEEELAEMAEYDDALAEEEYDEGIKKMTGLDIDMRPWAPLCASNQILIKLDDIISAYETHEIIVEKYNELVEAAKSGRSDQNSSLKTEK</sequence>
<dbReference type="EMBL" id="MH920639">
    <property type="protein sequence ID" value="AYR01903.1"/>
    <property type="molecule type" value="Genomic_DNA"/>
</dbReference>
<dbReference type="GeneID" id="55007322"/>
<evidence type="ECO:0000313" key="1">
    <source>
        <dbReference type="EMBL" id="AYR01903.1"/>
    </source>
</evidence>
<protein>
    <submittedName>
        <fullName evidence="1">Uncharacterized protein</fullName>
    </submittedName>
</protein>
<organism evidence="1 2">
    <name type="scientific">Synechococcus phage S-P4</name>
    <dbReference type="NCBI Taxonomy" id="2484640"/>
    <lineage>
        <taxon>Viruses</taxon>
        <taxon>Duplodnaviria</taxon>
        <taxon>Heunggongvirae</taxon>
        <taxon>Uroviricota</taxon>
        <taxon>Caudoviricetes</taxon>
        <taxon>Pantevenvirales</taxon>
        <taxon>Kyanoviridae</taxon>
        <taxon>Leucotheavirus</taxon>
        <taxon>Leucotheavirus sp4</taxon>
    </lineage>
</organism>
<accession>A0A3G3M631</accession>
<evidence type="ECO:0000313" key="2">
    <source>
        <dbReference type="Proteomes" id="UP000281181"/>
    </source>
</evidence>
<keyword evidence="2" id="KW-1185">Reference proteome</keyword>
<dbReference type="KEGG" id="vg:55007322"/>
<reference evidence="1 2" key="1">
    <citation type="submission" date="2018-09" db="EMBL/GenBank/DDBJ databases">
        <authorList>
            <person name="You S."/>
        </authorList>
    </citation>
    <scope>NUCLEOTIDE SEQUENCE [LARGE SCALE GENOMIC DNA]</scope>
</reference>
<dbReference type="Proteomes" id="UP000281181">
    <property type="component" value="Segment"/>
</dbReference>
<dbReference type="RefSeq" id="YP_009816088.1">
    <property type="nucleotide sequence ID" value="NC_048102.1"/>
</dbReference>
<proteinExistence type="predicted"/>
<name>A0A3G3M631_9CAUD</name>
<dbReference type="Gene3D" id="2.30.30.100">
    <property type="match status" value="1"/>
</dbReference>